<dbReference type="OrthoDB" id="9775794at2"/>
<evidence type="ECO:0000256" key="1">
    <source>
        <dbReference type="ARBA" id="ARBA00005254"/>
    </source>
</evidence>
<accession>A0A160FIQ0</accession>
<sequence>MAYDIYKLIKVEIRGKVAYATIDNPPVNLITAELMGELTRLSAQLEADEDLLVVVLRSANPDFFLSHFDVNAILQFPVDAPARREDYFNAFFHDVCERFRLMNKVTIAQLEGRVGGGGSELSMSCDMCFGVRGKTFVNQMEVALGILPGGTGTQRLPRLIGRNRAVEVILGGADLDADTAERWGYLNRTFGPGQIGPYVEWLAHRIASFPAEAVRLAKQAIDSADKPIADGFRDESYLFQQLIRTEGGRRNMRKFLEIGGQTRDGELRIQELNGLLGGLD</sequence>
<name>A0A160FIQ0_9BURK</name>
<dbReference type="EMBL" id="CP014578">
    <property type="protein sequence ID" value="ANB72102.1"/>
    <property type="molecule type" value="Genomic_DNA"/>
</dbReference>
<dbReference type="GO" id="GO:0003824">
    <property type="term" value="F:catalytic activity"/>
    <property type="evidence" value="ECO:0007669"/>
    <property type="project" value="InterPro"/>
</dbReference>
<dbReference type="AlphaFoldDB" id="A0A160FIQ0"/>
<dbReference type="STRING" id="1804984.AYM40_06735"/>
<dbReference type="Pfam" id="PF00378">
    <property type="entry name" value="ECH_1"/>
    <property type="match status" value="1"/>
</dbReference>
<dbReference type="PANTHER" id="PTHR11941:SF54">
    <property type="entry name" value="ENOYL-COA HYDRATASE, MITOCHONDRIAL"/>
    <property type="match status" value="1"/>
</dbReference>
<evidence type="ECO:0000256" key="2">
    <source>
        <dbReference type="RuleBase" id="RU003707"/>
    </source>
</evidence>
<comment type="similarity">
    <text evidence="1 2">Belongs to the enoyl-CoA hydratase/isomerase family.</text>
</comment>
<dbReference type="SUPFAM" id="SSF52096">
    <property type="entry name" value="ClpP/crotonase"/>
    <property type="match status" value="1"/>
</dbReference>
<dbReference type="RefSeq" id="WP_063495543.1">
    <property type="nucleotide sequence ID" value="NZ_CP014578.1"/>
</dbReference>
<dbReference type="InterPro" id="IPR001753">
    <property type="entry name" value="Enoyl-CoA_hydra/iso"/>
</dbReference>
<dbReference type="InterPro" id="IPR018376">
    <property type="entry name" value="Enoyl-CoA_hyd/isom_CS"/>
</dbReference>
<dbReference type="Gene3D" id="3.90.226.10">
    <property type="entry name" value="2-enoyl-CoA Hydratase, Chain A, domain 1"/>
    <property type="match status" value="1"/>
</dbReference>
<evidence type="ECO:0000313" key="4">
    <source>
        <dbReference type="Proteomes" id="UP000076852"/>
    </source>
</evidence>
<proteinExistence type="inferred from homology"/>
<organism evidence="3 4">
    <name type="scientific">Paraburkholderia phytofirmans OLGA172</name>
    <dbReference type="NCBI Taxonomy" id="1417228"/>
    <lineage>
        <taxon>Bacteria</taxon>
        <taxon>Pseudomonadati</taxon>
        <taxon>Pseudomonadota</taxon>
        <taxon>Betaproteobacteria</taxon>
        <taxon>Burkholderiales</taxon>
        <taxon>Burkholderiaceae</taxon>
        <taxon>Paraburkholderia</taxon>
    </lineage>
</organism>
<dbReference type="PROSITE" id="PS00166">
    <property type="entry name" value="ENOYL_COA_HYDRATASE"/>
    <property type="match status" value="1"/>
</dbReference>
<reference evidence="3 4" key="1">
    <citation type="journal article" date="2016" name="Gene">
        <title>PacBio SMRT assembly of a complex multi-replicon genome reveals chlorocatechol degradative operon in a region of genome plasticity.</title>
        <authorList>
            <person name="Ricker N."/>
            <person name="Shen S.Y."/>
            <person name="Goordial J."/>
            <person name="Jin S."/>
            <person name="Fulthorpe R.R."/>
        </authorList>
    </citation>
    <scope>NUCLEOTIDE SEQUENCE [LARGE SCALE GENOMIC DNA]</scope>
    <source>
        <strain evidence="3 4">OLGA172</strain>
    </source>
</reference>
<gene>
    <name evidence="3" type="ORF">AYM40_06735</name>
</gene>
<dbReference type="KEGG" id="buz:AYM40_06735"/>
<dbReference type="Proteomes" id="UP000076852">
    <property type="component" value="Chromosome 1"/>
</dbReference>
<protein>
    <submittedName>
        <fullName evidence="3">Enoyl-CoA hydratase</fullName>
    </submittedName>
</protein>
<dbReference type="GO" id="GO:0006635">
    <property type="term" value="P:fatty acid beta-oxidation"/>
    <property type="evidence" value="ECO:0007669"/>
    <property type="project" value="TreeGrafter"/>
</dbReference>
<evidence type="ECO:0000313" key="3">
    <source>
        <dbReference type="EMBL" id="ANB72102.1"/>
    </source>
</evidence>
<keyword evidence="4" id="KW-1185">Reference proteome</keyword>
<dbReference type="InterPro" id="IPR029045">
    <property type="entry name" value="ClpP/crotonase-like_dom_sf"/>
</dbReference>
<dbReference type="PANTHER" id="PTHR11941">
    <property type="entry name" value="ENOYL-COA HYDRATASE-RELATED"/>
    <property type="match status" value="1"/>
</dbReference>
<dbReference type="CDD" id="cd06558">
    <property type="entry name" value="crotonase-like"/>
    <property type="match status" value="1"/>
</dbReference>